<dbReference type="EMBL" id="FNZQ01000004">
    <property type="protein sequence ID" value="SEL33171.1"/>
    <property type="molecule type" value="Genomic_DNA"/>
</dbReference>
<dbReference type="STRING" id="188906.SAMN04488526_2485"/>
<evidence type="ECO:0000313" key="2">
    <source>
        <dbReference type="Proteomes" id="UP000199283"/>
    </source>
</evidence>
<gene>
    <name evidence="1" type="ORF">SAMN04488526_2485</name>
</gene>
<proteinExistence type="predicted"/>
<dbReference type="AlphaFoldDB" id="A0A1H7PBM3"/>
<dbReference type="RefSeq" id="WP_245737587.1">
    <property type="nucleotide sequence ID" value="NZ_FNZQ01000004.1"/>
</dbReference>
<keyword evidence="2" id="KW-1185">Reference proteome</keyword>
<accession>A0A1H7PBM3</accession>
<reference evidence="1 2" key="1">
    <citation type="submission" date="2016-10" db="EMBL/GenBank/DDBJ databases">
        <authorList>
            <person name="de Groot N.N."/>
        </authorList>
    </citation>
    <scope>NUCLEOTIDE SEQUENCE [LARGE SCALE GENOMIC DNA]</scope>
    <source>
        <strain evidence="1 2">DSM 14858</strain>
    </source>
</reference>
<name>A0A1H7PBM3_9RHOB</name>
<sequence>MNNGTWQWDKRGWHISDDGATYVVTRCLPAKWDIFAETRLPDMGRRRLAHAVRQDLWRMLQRLRGYAPIVSVTRAGQGVHLRAGGSVAGSVPPGVQAEIAAMLVDPAMRAAWQRAAGHR</sequence>
<organism evidence="1 2">
    <name type="scientific">Jannaschia helgolandensis</name>
    <dbReference type="NCBI Taxonomy" id="188906"/>
    <lineage>
        <taxon>Bacteria</taxon>
        <taxon>Pseudomonadati</taxon>
        <taxon>Pseudomonadota</taxon>
        <taxon>Alphaproteobacteria</taxon>
        <taxon>Rhodobacterales</taxon>
        <taxon>Roseobacteraceae</taxon>
        <taxon>Jannaschia</taxon>
    </lineage>
</organism>
<evidence type="ECO:0000313" key="1">
    <source>
        <dbReference type="EMBL" id="SEL33171.1"/>
    </source>
</evidence>
<protein>
    <submittedName>
        <fullName evidence="1">Uncharacterized protein</fullName>
    </submittedName>
</protein>
<dbReference type="Proteomes" id="UP000199283">
    <property type="component" value="Unassembled WGS sequence"/>
</dbReference>